<evidence type="ECO:0000256" key="11">
    <source>
        <dbReference type="HAMAP-Rule" id="MF_00123"/>
    </source>
</evidence>
<evidence type="ECO:0000259" key="13">
    <source>
        <dbReference type="SMART" id="SM00836"/>
    </source>
</evidence>
<dbReference type="GO" id="GO:0005524">
    <property type="term" value="F:ATP binding"/>
    <property type="evidence" value="ECO:0007669"/>
    <property type="project" value="UniProtKB-UniRule"/>
</dbReference>
<dbReference type="FunFam" id="1.10.730.10:FF:000006">
    <property type="entry name" value="Arginyl-tRNA synthetase 2, mitochondrial"/>
    <property type="match status" value="1"/>
</dbReference>
<evidence type="ECO:0000259" key="14">
    <source>
        <dbReference type="SMART" id="SM01016"/>
    </source>
</evidence>
<keyword evidence="16" id="KW-1185">Reference proteome</keyword>
<dbReference type="PANTHER" id="PTHR11956">
    <property type="entry name" value="ARGINYL-TRNA SYNTHETASE"/>
    <property type="match status" value="1"/>
</dbReference>
<keyword evidence="4 11" id="KW-0963">Cytoplasm</keyword>
<dbReference type="InterPro" id="IPR001278">
    <property type="entry name" value="Arg-tRNA-ligase"/>
</dbReference>
<dbReference type="SMART" id="SM01016">
    <property type="entry name" value="Arg_tRNA_synt_N"/>
    <property type="match status" value="1"/>
</dbReference>
<organism evidence="15 16">
    <name type="scientific">Leptotrichia trevisanii</name>
    <dbReference type="NCBI Taxonomy" id="109328"/>
    <lineage>
        <taxon>Bacteria</taxon>
        <taxon>Fusobacteriati</taxon>
        <taxon>Fusobacteriota</taxon>
        <taxon>Fusobacteriia</taxon>
        <taxon>Fusobacteriales</taxon>
        <taxon>Leptotrichiaceae</taxon>
        <taxon>Leptotrichia</taxon>
    </lineage>
</organism>
<comment type="subcellular location">
    <subcellularLocation>
        <location evidence="1 11">Cytoplasm</location>
    </subcellularLocation>
</comment>
<evidence type="ECO:0000313" key="16">
    <source>
        <dbReference type="Proteomes" id="UP000422644"/>
    </source>
</evidence>
<evidence type="ECO:0000256" key="6">
    <source>
        <dbReference type="ARBA" id="ARBA00022741"/>
    </source>
</evidence>
<keyword evidence="8 11" id="KW-0648">Protein biosynthesis</keyword>
<evidence type="ECO:0000256" key="4">
    <source>
        <dbReference type="ARBA" id="ARBA00022490"/>
    </source>
</evidence>
<dbReference type="CDD" id="cd00671">
    <property type="entry name" value="ArgRS_core"/>
    <property type="match status" value="1"/>
</dbReference>
<dbReference type="EMBL" id="AP019831">
    <property type="protein sequence ID" value="BBM44337.1"/>
    <property type="molecule type" value="Genomic_DNA"/>
</dbReference>
<protein>
    <recommendedName>
        <fullName evidence="11">Arginine--tRNA ligase</fullName>
        <ecNumber evidence="11">6.1.1.19</ecNumber>
    </recommendedName>
    <alternativeName>
        <fullName evidence="11">Arginyl-tRNA synthetase</fullName>
        <shortName evidence="11">ArgRS</shortName>
    </alternativeName>
</protein>
<sequence length="594" mass="68899">MRYPLINVNFVKGKDKDFKIMELLTIKLKKLFSENINNILGADYTEKVDIQNSTKKEFGDFQTNFAMVSSKLIGKNPREIANTLIDNFAENDIIEKLEIAGPGFINIYLKNSFLNEEIKKVENEKYDFSFLNTDKTVIIDYSSPNIAKRMHIGHLRSTIIGDSIKRILQFLGFHTLADNHIGDWGTQFGKLIVAYKNWLNKRAYEEDPIGELERIYVLFSEEAKKNPVLEDEAREELKKLQLGDEDNQKLWKEFIDISLKEYNKVYDRLDVNFDYYYGESFYNDMMPSVLDELKKKGIAREDQGALVVFFENDKLPPAIVQKKDGSFLYTTSDLATMKFRKDELKVDEAVYLTDDRQQNHFKQVFEIGELLGEPYNYKKTHVVFGIMRFGDGMIFSSRSGNIIRLVDLLNEAKTQVKKIIDEKNPNIPEDEKEKIAEIVGSGAIKYFDLSQNRTSDITFTWDKVLSFEGNTGPYLQYTYVRIMSIFRKLKEENISVENKDVILENMSGIERELAVELLRFPQTVVKSYESYRPNIIADYLFDTAKLFNNFYNSSSILKEEDKKVMDARILLAEKTAFVLKEGLSLLGINTVNRM</sequence>
<dbReference type="Pfam" id="PF03485">
    <property type="entry name" value="Arg_tRNA_synt_N"/>
    <property type="match status" value="1"/>
</dbReference>
<comment type="catalytic activity">
    <reaction evidence="10 11">
        <text>tRNA(Arg) + L-arginine + ATP = L-arginyl-tRNA(Arg) + AMP + diphosphate</text>
        <dbReference type="Rhea" id="RHEA:20301"/>
        <dbReference type="Rhea" id="RHEA-COMP:9658"/>
        <dbReference type="Rhea" id="RHEA-COMP:9673"/>
        <dbReference type="ChEBI" id="CHEBI:30616"/>
        <dbReference type="ChEBI" id="CHEBI:32682"/>
        <dbReference type="ChEBI" id="CHEBI:33019"/>
        <dbReference type="ChEBI" id="CHEBI:78442"/>
        <dbReference type="ChEBI" id="CHEBI:78513"/>
        <dbReference type="ChEBI" id="CHEBI:456215"/>
        <dbReference type="EC" id="6.1.1.19"/>
    </reaction>
</comment>
<keyword evidence="5 11" id="KW-0436">Ligase</keyword>
<comment type="similarity">
    <text evidence="2 11 12">Belongs to the class-I aminoacyl-tRNA synthetase family.</text>
</comment>
<accession>A0A510JZ99</accession>
<dbReference type="PANTHER" id="PTHR11956:SF5">
    <property type="entry name" value="ARGININE--TRNA LIGASE, CYTOPLASMIC"/>
    <property type="match status" value="1"/>
</dbReference>
<evidence type="ECO:0000256" key="5">
    <source>
        <dbReference type="ARBA" id="ARBA00022598"/>
    </source>
</evidence>
<dbReference type="Gene3D" id="3.40.50.620">
    <property type="entry name" value="HUPs"/>
    <property type="match status" value="1"/>
</dbReference>
<dbReference type="FunFam" id="3.40.50.620:FF:000116">
    <property type="entry name" value="Arginine--tRNA ligase"/>
    <property type="match status" value="1"/>
</dbReference>
<dbReference type="PRINTS" id="PR01038">
    <property type="entry name" value="TRNASYNTHARG"/>
</dbReference>
<feature type="domain" description="Arginyl tRNA synthetase N-terminal" evidence="14">
    <location>
        <begin position="26"/>
        <end position="109"/>
    </location>
</feature>
<dbReference type="InterPro" id="IPR001412">
    <property type="entry name" value="aa-tRNA-synth_I_CS"/>
</dbReference>
<dbReference type="Gene3D" id="1.10.730.10">
    <property type="entry name" value="Isoleucyl-tRNA Synthetase, Domain 1"/>
    <property type="match status" value="1"/>
</dbReference>
<dbReference type="SUPFAM" id="SSF47323">
    <property type="entry name" value="Anticodon-binding domain of a subclass of class I aminoacyl-tRNA synthetases"/>
    <property type="match status" value="1"/>
</dbReference>
<gene>
    <name evidence="11" type="primary">argS</name>
    <name evidence="15" type="ORF">JMUB3870_0444</name>
</gene>
<evidence type="ECO:0000256" key="3">
    <source>
        <dbReference type="ARBA" id="ARBA00011245"/>
    </source>
</evidence>
<comment type="subunit">
    <text evidence="3 11">Monomer.</text>
</comment>
<dbReference type="PROSITE" id="PS00178">
    <property type="entry name" value="AA_TRNA_LIGASE_I"/>
    <property type="match status" value="1"/>
</dbReference>
<feature type="domain" description="DALR anticodon binding" evidence="13">
    <location>
        <begin position="475"/>
        <end position="594"/>
    </location>
</feature>
<evidence type="ECO:0000256" key="8">
    <source>
        <dbReference type="ARBA" id="ARBA00022917"/>
    </source>
</evidence>
<keyword evidence="6 11" id="KW-0547">Nucleotide-binding</keyword>
<reference evidence="15 16" key="1">
    <citation type="submission" date="2019-07" db="EMBL/GenBank/DDBJ databases">
        <title>Complete Genome Sequence of Leptotrichia trevisanii Strain JMUB3870.</title>
        <authorList>
            <person name="Watanabe S."/>
            <person name="Cui L."/>
        </authorList>
    </citation>
    <scope>NUCLEOTIDE SEQUENCE [LARGE SCALE GENOMIC DNA]</scope>
    <source>
        <strain evidence="15 16">JMUB3870</strain>
    </source>
</reference>
<dbReference type="InterPro" id="IPR005148">
    <property type="entry name" value="Arg-tRNA-synth_N"/>
</dbReference>
<name>A0A510JZ99_9FUSO</name>
<dbReference type="InterPro" id="IPR014729">
    <property type="entry name" value="Rossmann-like_a/b/a_fold"/>
</dbReference>
<dbReference type="InterPro" id="IPR036695">
    <property type="entry name" value="Arg-tRNA-synth_N_sf"/>
</dbReference>
<evidence type="ECO:0000256" key="7">
    <source>
        <dbReference type="ARBA" id="ARBA00022840"/>
    </source>
</evidence>
<dbReference type="InterPro" id="IPR035684">
    <property type="entry name" value="ArgRS_core"/>
</dbReference>
<dbReference type="Pfam" id="PF05746">
    <property type="entry name" value="DALR_1"/>
    <property type="match status" value="1"/>
</dbReference>
<feature type="short sequence motif" description="'HIGH' region" evidence="11">
    <location>
        <begin position="144"/>
        <end position="154"/>
    </location>
</feature>
<dbReference type="SUPFAM" id="SSF52374">
    <property type="entry name" value="Nucleotidylyl transferase"/>
    <property type="match status" value="1"/>
</dbReference>
<dbReference type="SMART" id="SM00836">
    <property type="entry name" value="DALR_1"/>
    <property type="match status" value="1"/>
</dbReference>
<dbReference type="Proteomes" id="UP000422644">
    <property type="component" value="Chromosome"/>
</dbReference>
<evidence type="ECO:0000256" key="12">
    <source>
        <dbReference type="RuleBase" id="RU363038"/>
    </source>
</evidence>
<dbReference type="Pfam" id="PF00750">
    <property type="entry name" value="tRNA-synt_1d"/>
    <property type="match status" value="1"/>
</dbReference>
<dbReference type="EC" id="6.1.1.19" evidence="11"/>
<proteinExistence type="inferred from homology"/>
<dbReference type="SUPFAM" id="SSF55190">
    <property type="entry name" value="Arginyl-tRNA synthetase (ArgRS), N-terminal 'additional' domain"/>
    <property type="match status" value="1"/>
</dbReference>
<dbReference type="AlphaFoldDB" id="A0A510JZ99"/>
<dbReference type="GO" id="GO:0005737">
    <property type="term" value="C:cytoplasm"/>
    <property type="evidence" value="ECO:0007669"/>
    <property type="project" value="UniProtKB-SubCell"/>
</dbReference>
<dbReference type="GO" id="GO:0006420">
    <property type="term" value="P:arginyl-tRNA aminoacylation"/>
    <property type="evidence" value="ECO:0007669"/>
    <property type="project" value="UniProtKB-UniRule"/>
</dbReference>
<dbReference type="InterPro" id="IPR008909">
    <property type="entry name" value="DALR_anticod-bd"/>
</dbReference>
<evidence type="ECO:0000313" key="15">
    <source>
        <dbReference type="EMBL" id="BBM44337.1"/>
    </source>
</evidence>
<dbReference type="InterPro" id="IPR009080">
    <property type="entry name" value="tRNAsynth_Ia_anticodon-bd"/>
</dbReference>
<dbReference type="HAMAP" id="MF_00123">
    <property type="entry name" value="Arg_tRNA_synth"/>
    <property type="match status" value="1"/>
</dbReference>
<dbReference type="CDD" id="cd07956">
    <property type="entry name" value="Anticodon_Ia_Arg"/>
    <property type="match status" value="1"/>
</dbReference>
<evidence type="ECO:0000256" key="2">
    <source>
        <dbReference type="ARBA" id="ARBA00005594"/>
    </source>
</evidence>
<dbReference type="GO" id="GO:0004814">
    <property type="term" value="F:arginine-tRNA ligase activity"/>
    <property type="evidence" value="ECO:0007669"/>
    <property type="project" value="UniProtKB-UniRule"/>
</dbReference>
<evidence type="ECO:0000256" key="1">
    <source>
        <dbReference type="ARBA" id="ARBA00004496"/>
    </source>
</evidence>
<dbReference type="Gene3D" id="3.30.1360.70">
    <property type="entry name" value="Arginyl tRNA synthetase N-terminal domain"/>
    <property type="match status" value="1"/>
</dbReference>
<evidence type="ECO:0000256" key="10">
    <source>
        <dbReference type="ARBA" id="ARBA00049339"/>
    </source>
</evidence>
<dbReference type="NCBIfam" id="TIGR00456">
    <property type="entry name" value="argS"/>
    <property type="match status" value="1"/>
</dbReference>
<keyword evidence="7 11" id="KW-0067">ATP-binding</keyword>
<keyword evidence="9 11" id="KW-0030">Aminoacyl-tRNA synthetase</keyword>
<evidence type="ECO:0000256" key="9">
    <source>
        <dbReference type="ARBA" id="ARBA00023146"/>
    </source>
</evidence>